<dbReference type="Proteomes" id="UP000289216">
    <property type="component" value="Unassembled WGS sequence"/>
</dbReference>
<feature type="non-terminal residue" evidence="2">
    <location>
        <position position="1"/>
    </location>
</feature>
<dbReference type="EMBL" id="SBAP01000085">
    <property type="protein sequence ID" value="RXZ68047.1"/>
    <property type="molecule type" value="Genomic_DNA"/>
</dbReference>
<protein>
    <submittedName>
        <fullName evidence="2">IS30 family transposase</fullName>
    </submittedName>
</protein>
<reference evidence="2 3" key="1">
    <citation type="submission" date="2019-01" db="EMBL/GenBank/DDBJ databases">
        <title>Fusobacterium necrophorum Isolated From the Uterus of Dairy Cows.</title>
        <authorList>
            <person name="Francis A.M."/>
        </authorList>
    </citation>
    <scope>NUCLEOTIDE SEQUENCE [LARGE SCALE GENOMIC DNA]</scope>
    <source>
        <strain evidence="2 3">KG35</strain>
    </source>
</reference>
<sequence length="38" mass="4646">SEEEIIRIEEWMNSYPRKLFNGKSSLEIYSKELTKYFS</sequence>
<evidence type="ECO:0000313" key="1">
    <source>
        <dbReference type="EMBL" id="RXZ68047.1"/>
    </source>
</evidence>
<dbReference type="AlphaFoldDB" id="A0A4Q2L0Z7"/>
<organism evidence="2 3">
    <name type="scientific">Fusobacterium necrophorum</name>
    <dbReference type="NCBI Taxonomy" id="859"/>
    <lineage>
        <taxon>Bacteria</taxon>
        <taxon>Fusobacteriati</taxon>
        <taxon>Fusobacteriota</taxon>
        <taxon>Fusobacteriia</taxon>
        <taxon>Fusobacteriales</taxon>
        <taxon>Fusobacteriaceae</taxon>
        <taxon>Fusobacterium</taxon>
    </lineage>
</organism>
<accession>A0A4Q2L0Z7</accession>
<comment type="caution">
    <text evidence="2">The sequence shown here is derived from an EMBL/GenBank/DDBJ whole genome shotgun (WGS) entry which is preliminary data.</text>
</comment>
<evidence type="ECO:0000313" key="3">
    <source>
        <dbReference type="Proteomes" id="UP000289216"/>
    </source>
</evidence>
<proteinExistence type="predicted"/>
<name>A0A4Q2L0Z7_9FUSO</name>
<gene>
    <name evidence="2" type="ORF">EPT53_02210</name>
    <name evidence="1" type="ORF">EPT53_10250</name>
</gene>
<evidence type="ECO:0000313" key="2">
    <source>
        <dbReference type="EMBL" id="RXZ71089.1"/>
    </source>
</evidence>
<dbReference type="EMBL" id="SBAP01000004">
    <property type="protein sequence ID" value="RXZ71089.1"/>
    <property type="molecule type" value="Genomic_DNA"/>
</dbReference>